<dbReference type="Gene3D" id="3.40.50.620">
    <property type="entry name" value="HUPs"/>
    <property type="match status" value="1"/>
</dbReference>
<organism evidence="12 13">
    <name type="scientific">Nannocystis exedens</name>
    <dbReference type="NCBI Taxonomy" id="54"/>
    <lineage>
        <taxon>Bacteria</taxon>
        <taxon>Pseudomonadati</taxon>
        <taxon>Myxococcota</taxon>
        <taxon>Polyangia</taxon>
        <taxon>Nannocystales</taxon>
        <taxon>Nannocystaceae</taxon>
        <taxon>Nannocystis</taxon>
    </lineage>
</organism>
<dbReference type="CDD" id="cd01991">
    <property type="entry name" value="Asn_synthase_B_C"/>
    <property type="match status" value="1"/>
</dbReference>
<dbReference type="OrthoDB" id="9763290at2"/>
<dbReference type="Pfam" id="PF13537">
    <property type="entry name" value="GATase_7"/>
    <property type="match status" value="1"/>
</dbReference>
<dbReference type="RefSeq" id="WP_096328980.1">
    <property type="nucleotide sequence ID" value="NZ_FOMX01000007.1"/>
</dbReference>
<dbReference type="AlphaFoldDB" id="A0A1I1X004"/>
<dbReference type="EMBL" id="FOMX01000007">
    <property type="protein sequence ID" value="SFE00716.1"/>
    <property type="molecule type" value="Genomic_DNA"/>
</dbReference>
<evidence type="ECO:0000256" key="10">
    <source>
        <dbReference type="PIRSR" id="PIRSR001589-3"/>
    </source>
</evidence>
<comment type="pathway">
    <text evidence="1">Amino-acid biosynthesis; L-asparagine biosynthesis; L-asparagine from L-aspartate (L-Gln route): step 1/1.</text>
</comment>
<comment type="similarity">
    <text evidence="2">Belongs to the asparagine synthetase family.</text>
</comment>
<evidence type="ECO:0000256" key="1">
    <source>
        <dbReference type="ARBA" id="ARBA00005187"/>
    </source>
</evidence>
<keyword evidence="13" id="KW-1185">Reference proteome</keyword>
<dbReference type="EC" id="6.3.5.4" evidence="3"/>
<evidence type="ECO:0000256" key="9">
    <source>
        <dbReference type="PIRSR" id="PIRSR001589-2"/>
    </source>
</evidence>
<evidence type="ECO:0000256" key="7">
    <source>
        <dbReference type="ARBA" id="ARBA00048741"/>
    </source>
</evidence>
<gene>
    <name evidence="12" type="ORF">SAMN02745121_02645</name>
</gene>
<comment type="catalytic activity">
    <reaction evidence="7">
        <text>L-aspartate + L-glutamine + ATP + H2O = L-asparagine + L-glutamate + AMP + diphosphate + H(+)</text>
        <dbReference type="Rhea" id="RHEA:12228"/>
        <dbReference type="ChEBI" id="CHEBI:15377"/>
        <dbReference type="ChEBI" id="CHEBI:15378"/>
        <dbReference type="ChEBI" id="CHEBI:29985"/>
        <dbReference type="ChEBI" id="CHEBI:29991"/>
        <dbReference type="ChEBI" id="CHEBI:30616"/>
        <dbReference type="ChEBI" id="CHEBI:33019"/>
        <dbReference type="ChEBI" id="CHEBI:58048"/>
        <dbReference type="ChEBI" id="CHEBI:58359"/>
        <dbReference type="ChEBI" id="CHEBI:456215"/>
        <dbReference type="EC" id="6.3.5.4"/>
    </reaction>
</comment>
<dbReference type="GO" id="GO:0006529">
    <property type="term" value="P:asparagine biosynthetic process"/>
    <property type="evidence" value="ECO:0007669"/>
    <property type="project" value="UniProtKB-KW"/>
</dbReference>
<dbReference type="InterPro" id="IPR014729">
    <property type="entry name" value="Rossmann-like_a/b/a_fold"/>
</dbReference>
<reference evidence="13" key="1">
    <citation type="submission" date="2016-10" db="EMBL/GenBank/DDBJ databases">
        <authorList>
            <person name="Varghese N."/>
            <person name="Submissions S."/>
        </authorList>
    </citation>
    <scope>NUCLEOTIDE SEQUENCE [LARGE SCALE GENOMIC DNA]</scope>
    <source>
        <strain evidence="13">ATCC 25963</strain>
    </source>
</reference>
<feature type="domain" description="Glutamine amidotransferase type-2" evidence="11">
    <location>
        <begin position="2"/>
        <end position="209"/>
    </location>
</feature>
<dbReference type="InterPro" id="IPR006426">
    <property type="entry name" value="Asn_synth_AEB"/>
</dbReference>
<dbReference type="PANTHER" id="PTHR43284:SF1">
    <property type="entry name" value="ASPARAGINE SYNTHETASE"/>
    <property type="match status" value="1"/>
</dbReference>
<evidence type="ECO:0000256" key="5">
    <source>
        <dbReference type="ARBA" id="ARBA00022840"/>
    </source>
</evidence>
<sequence>MCGIAGMVGACDAALVASMTAALRHRGPDGDGVHLEPDVGLGHRRLAILDLAGGAQPMTDASGDFVIVYNGEIYNFAALRAELLAAGVPLRTRGDTEVLLELWRREGPAALQRLRGMFAFAVWDRRTRELHLVRDRLGQKPLYYSQLAGGELLFASEPKALLQCQAVDRSLDLAALDAYLELYYVPPPRSIFAGVKQLPPGHRLTWREGQVTISRWWDCEPRPPDPRLRSVEAWAEAVAPTLAEAIELHTVSDVPVGAFLSGGLDSSTIVAALARRGTALQTFCVGYGPEGASYEERHHAREVARHFGLMHHELELKVDILDDLAAMVAGFDEPFGSWTALLAYHLSRFARQRVTVALAGDGGDEVFGGYPRYRGLRISEHLGRVPPGAVALAGRALRVLGEPTTALSLRRWGRQFLDSLALPPGERYAAWVGKGSDSARDRPYARETARRIAEVRAPNFIAEAFDRPVFGDLVARAWYADIHGFLPENVLRCTDRMSMAHGLEVRVPFCDHVLLEQMAAAPSSMRVTALASKRVLREIAGEWLPPAVLKRKKLGFSAPFGAWLKAAEARIVADWLHPDVIKRRGLFDVTGVARIVGEHRRGTRDHSLRIWSLIVLEQWQRMYSD</sequence>
<dbReference type="GO" id="GO:0004066">
    <property type="term" value="F:asparagine synthase (glutamine-hydrolyzing) activity"/>
    <property type="evidence" value="ECO:0007669"/>
    <property type="project" value="UniProtKB-EC"/>
</dbReference>
<evidence type="ECO:0000256" key="8">
    <source>
        <dbReference type="PIRSR" id="PIRSR001589-1"/>
    </source>
</evidence>
<dbReference type="STRING" id="54.SAMN02745121_02645"/>
<keyword evidence="8" id="KW-0061">Asparagine biosynthesis</keyword>
<evidence type="ECO:0000256" key="3">
    <source>
        <dbReference type="ARBA" id="ARBA00012737"/>
    </source>
</evidence>
<dbReference type="SUPFAM" id="SSF56235">
    <property type="entry name" value="N-terminal nucleophile aminohydrolases (Ntn hydrolases)"/>
    <property type="match status" value="1"/>
</dbReference>
<evidence type="ECO:0000256" key="6">
    <source>
        <dbReference type="ARBA" id="ARBA00022962"/>
    </source>
</evidence>
<dbReference type="Proteomes" id="UP000199400">
    <property type="component" value="Unassembled WGS sequence"/>
</dbReference>
<keyword evidence="4 9" id="KW-0547">Nucleotide-binding</keyword>
<keyword evidence="5 9" id="KW-0067">ATP-binding</keyword>
<evidence type="ECO:0000259" key="11">
    <source>
        <dbReference type="PROSITE" id="PS51278"/>
    </source>
</evidence>
<dbReference type="PIRSF" id="PIRSF001589">
    <property type="entry name" value="Asn_synthetase_glu-h"/>
    <property type="match status" value="1"/>
</dbReference>
<protein>
    <recommendedName>
        <fullName evidence="3">asparagine synthase (glutamine-hydrolyzing)</fullName>
        <ecNumber evidence="3">6.3.5.4</ecNumber>
    </recommendedName>
</protein>
<dbReference type="Pfam" id="PF00733">
    <property type="entry name" value="Asn_synthase"/>
    <property type="match status" value="1"/>
</dbReference>
<feature type="active site" description="For GATase activity" evidence="8">
    <location>
        <position position="2"/>
    </location>
</feature>
<dbReference type="Gene3D" id="3.60.20.10">
    <property type="entry name" value="Glutamine Phosphoribosylpyrophosphate, subunit 1, domain 1"/>
    <property type="match status" value="1"/>
</dbReference>
<dbReference type="InterPro" id="IPR051786">
    <property type="entry name" value="ASN_synthetase/amidase"/>
</dbReference>
<dbReference type="NCBIfam" id="TIGR01536">
    <property type="entry name" value="asn_synth_AEB"/>
    <property type="match status" value="1"/>
</dbReference>
<feature type="binding site" evidence="9">
    <location>
        <position position="95"/>
    </location>
    <ligand>
        <name>L-glutamine</name>
        <dbReference type="ChEBI" id="CHEBI:58359"/>
    </ligand>
</feature>
<name>A0A1I1X004_9BACT</name>
<dbReference type="PANTHER" id="PTHR43284">
    <property type="entry name" value="ASPARAGINE SYNTHETASE (GLUTAMINE-HYDROLYZING)"/>
    <property type="match status" value="1"/>
</dbReference>
<keyword evidence="6 8" id="KW-0315">Glutamine amidotransferase</keyword>
<dbReference type="InterPro" id="IPR001962">
    <property type="entry name" value="Asn_synthase"/>
</dbReference>
<dbReference type="InterPro" id="IPR029055">
    <property type="entry name" value="Ntn_hydrolases_N"/>
</dbReference>
<dbReference type="PROSITE" id="PS51278">
    <property type="entry name" value="GATASE_TYPE_2"/>
    <property type="match status" value="1"/>
</dbReference>
<evidence type="ECO:0000256" key="2">
    <source>
        <dbReference type="ARBA" id="ARBA00005752"/>
    </source>
</evidence>
<dbReference type="InterPro" id="IPR033738">
    <property type="entry name" value="AsnB_N"/>
</dbReference>
<dbReference type="CDD" id="cd00712">
    <property type="entry name" value="AsnB"/>
    <property type="match status" value="1"/>
</dbReference>
<feature type="binding site" evidence="9">
    <location>
        <position position="285"/>
    </location>
    <ligand>
        <name>ATP</name>
        <dbReference type="ChEBI" id="CHEBI:30616"/>
    </ligand>
</feature>
<proteinExistence type="inferred from homology"/>
<keyword evidence="8" id="KW-0028">Amino-acid biosynthesis</keyword>
<feature type="site" description="Important for beta-aspartyl-AMP intermediate formation" evidence="10">
    <location>
        <position position="361"/>
    </location>
</feature>
<dbReference type="GO" id="GO:0005829">
    <property type="term" value="C:cytosol"/>
    <property type="evidence" value="ECO:0007669"/>
    <property type="project" value="TreeGrafter"/>
</dbReference>
<evidence type="ECO:0000313" key="13">
    <source>
        <dbReference type="Proteomes" id="UP000199400"/>
    </source>
</evidence>
<dbReference type="InterPro" id="IPR017932">
    <property type="entry name" value="GATase_2_dom"/>
</dbReference>
<dbReference type="SUPFAM" id="SSF52402">
    <property type="entry name" value="Adenine nucleotide alpha hydrolases-like"/>
    <property type="match status" value="1"/>
</dbReference>
<evidence type="ECO:0000256" key="4">
    <source>
        <dbReference type="ARBA" id="ARBA00022741"/>
    </source>
</evidence>
<accession>A0A1I1X004</accession>
<evidence type="ECO:0000313" key="12">
    <source>
        <dbReference type="EMBL" id="SFE00716.1"/>
    </source>
</evidence>
<dbReference type="GO" id="GO:0005524">
    <property type="term" value="F:ATP binding"/>
    <property type="evidence" value="ECO:0007669"/>
    <property type="project" value="UniProtKB-KW"/>
</dbReference>